<evidence type="ECO:0000259" key="2">
    <source>
        <dbReference type="Pfam" id="PF00534"/>
    </source>
</evidence>
<organism evidence="3 4">
    <name type="scientific">Methanobacterium alkalithermotolerans</name>
    <dbReference type="NCBI Taxonomy" id="2731220"/>
    <lineage>
        <taxon>Archaea</taxon>
        <taxon>Methanobacteriati</taxon>
        <taxon>Methanobacteriota</taxon>
        <taxon>Methanomada group</taxon>
        <taxon>Methanobacteria</taxon>
        <taxon>Methanobacteriales</taxon>
        <taxon>Methanobacteriaceae</taxon>
        <taxon>Methanobacterium</taxon>
    </lineage>
</organism>
<name>A0A8T8K3S9_9EURY</name>
<accession>A0A8T8K3S9</accession>
<dbReference type="Proteomes" id="UP000681041">
    <property type="component" value="Chromosome"/>
</dbReference>
<keyword evidence="4" id="KW-1185">Reference proteome</keyword>
<gene>
    <name evidence="3" type="ORF">HYG87_01690</name>
</gene>
<dbReference type="OrthoDB" id="132546at2157"/>
<evidence type="ECO:0000313" key="3">
    <source>
        <dbReference type="EMBL" id="QUH22569.1"/>
    </source>
</evidence>
<dbReference type="InterPro" id="IPR050194">
    <property type="entry name" value="Glycosyltransferase_grp1"/>
</dbReference>
<feature type="transmembrane region" description="Helical" evidence="1">
    <location>
        <begin position="95"/>
        <end position="112"/>
    </location>
</feature>
<dbReference type="InterPro" id="IPR001296">
    <property type="entry name" value="Glyco_trans_1"/>
</dbReference>
<dbReference type="GO" id="GO:0016757">
    <property type="term" value="F:glycosyltransferase activity"/>
    <property type="evidence" value="ECO:0007669"/>
    <property type="project" value="InterPro"/>
</dbReference>
<protein>
    <submittedName>
        <fullName evidence="3">Glycosyltransferase</fullName>
    </submittedName>
</protein>
<proteinExistence type="predicted"/>
<dbReference type="KEGG" id="meme:HYG87_01690"/>
<dbReference type="PANTHER" id="PTHR45947:SF15">
    <property type="entry name" value="TEICHURONIC ACID BIOSYNTHESIS GLYCOSYLTRANSFERASE TUAC-RELATED"/>
    <property type="match status" value="1"/>
</dbReference>
<dbReference type="AlphaFoldDB" id="A0A8T8K3S9"/>
<evidence type="ECO:0000313" key="4">
    <source>
        <dbReference type="Proteomes" id="UP000681041"/>
    </source>
</evidence>
<sequence>MRKSKNISLGLLSFPSTKTGITPLSNMVEILLAVVGDLHLVSGNESCRKFQDDNRLELYCTHHRSSSFSLKRVWNYFYLQLSMALYVLQLRKVDFWIFFIGGDTLLLPMLMARLTGKRVILLFAGSSIQTLVHRQDKFAGMARRVSHLNCSLSSALILYFKSLKAEWGLEKYEDKILIQPRHFIDTKNFKRNPDSTREYIGYVGRLSQEKGVMNLIKSIPLMDKKVKFLICGEGPLKEEINEYLRVNDLKDQVELTGWINHQDLPDYLNRMKLLVVPSYTEGFPNIILEALSCGTLVAATTAGAIGEIIEDHKNGFLLKDNHELTIAGFLEEFLDYENLDKIRKNGYHTVAGFDYNKIKKNWDDLLYRFYEEGL</sequence>
<dbReference type="Gene3D" id="3.40.50.2000">
    <property type="entry name" value="Glycogen Phosphorylase B"/>
    <property type="match status" value="2"/>
</dbReference>
<keyword evidence="1" id="KW-0472">Membrane</keyword>
<keyword evidence="1" id="KW-1133">Transmembrane helix</keyword>
<feature type="domain" description="Glycosyl transferase family 1" evidence="2">
    <location>
        <begin position="185"/>
        <end position="347"/>
    </location>
</feature>
<keyword evidence="1" id="KW-0812">Transmembrane</keyword>
<dbReference type="Pfam" id="PF00534">
    <property type="entry name" value="Glycos_transf_1"/>
    <property type="match status" value="1"/>
</dbReference>
<dbReference type="SUPFAM" id="SSF53756">
    <property type="entry name" value="UDP-Glycosyltransferase/glycogen phosphorylase"/>
    <property type="match status" value="1"/>
</dbReference>
<dbReference type="RefSeq" id="WP_211533513.1">
    <property type="nucleotide sequence ID" value="NZ_CP058560.1"/>
</dbReference>
<reference evidence="3" key="1">
    <citation type="submission" date="2020-07" db="EMBL/GenBank/DDBJ databases">
        <title>Methanobacterium. sp. MethCan genome.</title>
        <authorList>
            <person name="Postec A."/>
            <person name="Quemeneur M."/>
        </authorList>
    </citation>
    <scope>NUCLEOTIDE SEQUENCE</scope>
    <source>
        <strain evidence="3">MethCAN</strain>
    </source>
</reference>
<dbReference type="EMBL" id="CP058560">
    <property type="protein sequence ID" value="QUH22569.1"/>
    <property type="molecule type" value="Genomic_DNA"/>
</dbReference>
<evidence type="ECO:0000256" key="1">
    <source>
        <dbReference type="SAM" id="Phobius"/>
    </source>
</evidence>
<dbReference type="PANTHER" id="PTHR45947">
    <property type="entry name" value="SULFOQUINOVOSYL TRANSFERASE SQD2"/>
    <property type="match status" value="1"/>
</dbReference>
<dbReference type="GeneID" id="64819436"/>